<reference evidence="2 3" key="1">
    <citation type="submission" date="2021-03" db="EMBL/GenBank/DDBJ databases">
        <title>Genomic Encyclopedia of Type Strains, Phase IV (KMG-IV): sequencing the most valuable type-strain genomes for metagenomic binning, comparative biology and taxonomic classification.</title>
        <authorList>
            <person name="Goeker M."/>
        </authorList>
    </citation>
    <scope>NUCLEOTIDE SEQUENCE [LARGE SCALE GENOMIC DNA]</scope>
    <source>
        <strain evidence="2 3">DSM 28650</strain>
    </source>
</reference>
<evidence type="ECO:0000313" key="3">
    <source>
        <dbReference type="Proteomes" id="UP001519308"/>
    </source>
</evidence>
<gene>
    <name evidence="2" type="ORF">J2Z44_003991</name>
</gene>
<dbReference type="PROSITE" id="PS51186">
    <property type="entry name" value="GNAT"/>
    <property type="match status" value="1"/>
</dbReference>
<dbReference type="Gene3D" id="3.40.630.30">
    <property type="match status" value="1"/>
</dbReference>
<proteinExistence type="predicted"/>
<dbReference type="RefSeq" id="WP_021281749.1">
    <property type="nucleotide sequence ID" value="NZ_JAGGLL010000051.1"/>
</dbReference>
<keyword evidence="3" id="KW-1185">Reference proteome</keyword>
<evidence type="ECO:0000313" key="2">
    <source>
        <dbReference type="EMBL" id="MBP2024136.1"/>
    </source>
</evidence>
<protein>
    <submittedName>
        <fullName evidence="2">RimJ/RimL family protein N-acetyltransferase</fullName>
    </submittedName>
</protein>
<organism evidence="2 3">
    <name type="scientific">Clostridium punense</name>
    <dbReference type="NCBI Taxonomy" id="1054297"/>
    <lineage>
        <taxon>Bacteria</taxon>
        <taxon>Bacillati</taxon>
        <taxon>Bacillota</taxon>
        <taxon>Clostridia</taxon>
        <taxon>Eubacteriales</taxon>
        <taxon>Clostridiaceae</taxon>
        <taxon>Clostridium</taxon>
    </lineage>
</organism>
<dbReference type="InterPro" id="IPR016181">
    <property type="entry name" value="Acyl_CoA_acyltransferase"/>
</dbReference>
<evidence type="ECO:0000259" key="1">
    <source>
        <dbReference type="PROSITE" id="PS51186"/>
    </source>
</evidence>
<feature type="domain" description="N-acetyltransferase" evidence="1">
    <location>
        <begin position="14"/>
        <end position="161"/>
    </location>
</feature>
<name>A0ABS4KAC7_9CLOT</name>
<dbReference type="InterPro" id="IPR000182">
    <property type="entry name" value="GNAT_dom"/>
</dbReference>
<comment type="caution">
    <text evidence="2">The sequence shown here is derived from an EMBL/GenBank/DDBJ whole genome shotgun (WGS) entry which is preliminary data.</text>
</comment>
<dbReference type="EMBL" id="JAGGLL010000051">
    <property type="protein sequence ID" value="MBP2024136.1"/>
    <property type="molecule type" value="Genomic_DNA"/>
</dbReference>
<dbReference type="CDD" id="cd04301">
    <property type="entry name" value="NAT_SF"/>
    <property type="match status" value="1"/>
</dbReference>
<sequence>MSTAKGMIGFMNNIKIIDYTPHYAKEIARMWTMSTEGWNGSYASVTEESILESHKFNTNLNTFLAVNDEEVLGYCALLDEKEALKINLLNTRYDCHGNGVGKEIIKAVTNRALELDYSMIDLHTWSSNKKSIPFYKRCGFFLENSQGSHCISFIPYVLKTEALKGYFENQEWYSGLKQNMDMEPSEIEENGFEFYEYNWERNNKKLRLQFERRGRGLRLIETDDYLVSVIINDETLMFGKTYKVFYEISNKTGKALKIKIKGEDNKNIKFQLNKEVNVYEREIVEGEFYINHSNEEINNEKTHPSIVAQIFINNTMALFRFGILPRLPAEINIISESIERVPGQSSKFYINIKNNLREEATFEFKLNKNDNIEFKNRDFKVKINDNEKTSIEVPYTLKKPIAYSESINVTATLKSGEKIKFKTNVIEFFKGREGKFGGETNNSYVIVNGAYSVILDKDDNCIQFRKFKNQFREMVLFTPKIEMLNRNEFVSKKIENVHWYEEDEHMILKGDYFFNNYSEMKLTLIVKLHINGIAQSYFEVYNFSDIKTEEEISIKQEIYHDELSRGVIPYNNRFIKLSDMSLESTIPFRSELLSENWIFSGDEDNARSLWWDEEKLFYFGEWPYMYIEESIGIVNGKSKKTTKSIFVALTTFETWQDLRSFTMKTFHKGLICTTKVEDLKDKEPLNLWTTNDCEVLINKGNPFIKDGASIELKKYNEIPVKGKIKVDSKKGSVCSIEKSFENMTLAMDVFTSMTGGYDYDIISVKTDLGLLLFEKNAALFKIKDIDFKTQIKKYKGFNIYSINNGVITIKSSPEFTSGIYSLTHRNQEYLHSGFTKSEMRTWYNPWFGGMQTVPRNWYVESTSLLNEKVIANFVKITDTCGNQWQGIKTSLNITENEQYKGLKINEYYLMLPGVPVLCHTAEIINNTGEFMKDMLLGHRNFFNIGNDMRKNFITFKDSSSEIKTYRVGVEFCDIFPSSSLTYGNYDVENKIQIYGKKENSMARATISVDDNVYLLTRSLDIASDENVFTNPMFYILTDNLIDEMMLDGFKNIRFEGEKKLITVCLL</sequence>
<dbReference type="SUPFAM" id="SSF55729">
    <property type="entry name" value="Acyl-CoA N-acyltransferases (Nat)"/>
    <property type="match status" value="1"/>
</dbReference>
<dbReference type="Pfam" id="PF00583">
    <property type="entry name" value="Acetyltransf_1"/>
    <property type="match status" value="1"/>
</dbReference>
<dbReference type="Proteomes" id="UP001519308">
    <property type="component" value="Unassembled WGS sequence"/>
</dbReference>
<accession>A0ABS4KAC7</accession>